<keyword evidence="3" id="KW-1185">Reference proteome</keyword>
<protein>
    <submittedName>
        <fullName evidence="2">Uncharacterized protein</fullName>
    </submittedName>
</protein>
<reference evidence="2 3" key="1">
    <citation type="journal article" date="2014" name="Nature">
        <title>The genome of the recently domesticated crop plant sugar beet (Beta vulgaris).</title>
        <authorList>
            <person name="Dohm J.C."/>
            <person name="Minoche A.E."/>
            <person name="Holtgrawe D."/>
            <person name="Capella-Gutierrez S."/>
            <person name="Zakrzewski F."/>
            <person name="Tafer H."/>
            <person name="Rupp O."/>
            <person name="Sorensen T.R."/>
            <person name="Stracke R."/>
            <person name="Reinhardt R."/>
            <person name="Goesmann A."/>
            <person name="Kraft T."/>
            <person name="Schulz B."/>
            <person name="Stadler P.F."/>
            <person name="Schmidt T."/>
            <person name="Gabaldon T."/>
            <person name="Lehrach H."/>
            <person name="Weisshaar B."/>
            <person name="Himmelbauer H."/>
        </authorList>
    </citation>
    <scope>NUCLEOTIDE SEQUENCE [LARGE SCALE GENOMIC DNA]</scope>
    <source>
        <tissue evidence="2">Taproot</tissue>
    </source>
</reference>
<evidence type="ECO:0000313" key="2">
    <source>
        <dbReference type="EMBL" id="KMS97481.1"/>
    </source>
</evidence>
<proteinExistence type="predicted"/>
<dbReference type="EMBL" id="KQ090312">
    <property type="protein sequence ID" value="KMS97481.1"/>
    <property type="molecule type" value="Genomic_DNA"/>
</dbReference>
<feature type="region of interest" description="Disordered" evidence="1">
    <location>
        <begin position="89"/>
        <end position="118"/>
    </location>
</feature>
<dbReference type="Gramene" id="KMS97481">
    <property type="protein sequence ID" value="KMS97481"/>
    <property type="gene ID" value="BVRB_5g126650"/>
</dbReference>
<dbReference type="AlphaFoldDB" id="A0A0J8B942"/>
<accession>A0A0J8B942</accession>
<evidence type="ECO:0000256" key="1">
    <source>
        <dbReference type="SAM" id="MobiDB-lite"/>
    </source>
</evidence>
<evidence type="ECO:0000313" key="3">
    <source>
        <dbReference type="Proteomes" id="UP000035740"/>
    </source>
</evidence>
<sequence length="202" mass="22838">MVDITPLKIAYEIEEDPQRKAWLKLCFDLISERKFLDFFLNLRGNKATTPFMSPHAITAFDTVMRTIAEEVAEGRPIVCALPAKGSELDNEKERKKTRVSSPKNAAGNKGKEKMVDDSEGLLAPRRSYRRTSNWRRNKGVGVMIFDQEDIYKDNEESGESDDEITILEGDGYSAVSYESDEDQVIEIDSDSSISDDEVTGHY</sequence>
<name>A0A0J8B942_BETVV</name>
<organism evidence="2 3">
    <name type="scientific">Beta vulgaris subsp. vulgaris</name>
    <name type="common">Beet</name>
    <dbReference type="NCBI Taxonomy" id="3555"/>
    <lineage>
        <taxon>Eukaryota</taxon>
        <taxon>Viridiplantae</taxon>
        <taxon>Streptophyta</taxon>
        <taxon>Embryophyta</taxon>
        <taxon>Tracheophyta</taxon>
        <taxon>Spermatophyta</taxon>
        <taxon>Magnoliopsida</taxon>
        <taxon>eudicotyledons</taxon>
        <taxon>Gunneridae</taxon>
        <taxon>Pentapetalae</taxon>
        <taxon>Caryophyllales</taxon>
        <taxon>Chenopodiaceae</taxon>
        <taxon>Betoideae</taxon>
        <taxon>Beta</taxon>
    </lineage>
</organism>
<gene>
    <name evidence="2" type="ORF">BVRB_5g126650</name>
</gene>
<dbReference type="Proteomes" id="UP000035740">
    <property type="component" value="Unassembled WGS sequence"/>
</dbReference>